<name>K9TFX1_9CYAN</name>
<dbReference type="EMBL" id="CP003607">
    <property type="protein sequence ID" value="AFY81046.1"/>
    <property type="molecule type" value="Genomic_DNA"/>
</dbReference>
<proteinExistence type="predicted"/>
<protein>
    <recommendedName>
        <fullName evidence="4">DUF3892 domain-containing protein</fullName>
    </recommendedName>
</protein>
<feature type="region of interest" description="Disordered" evidence="1">
    <location>
        <begin position="40"/>
        <end position="70"/>
    </location>
</feature>
<evidence type="ECO:0000313" key="2">
    <source>
        <dbReference type="EMBL" id="AFY81046.1"/>
    </source>
</evidence>
<evidence type="ECO:0008006" key="4">
    <source>
        <dbReference type="Google" id="ProtNLM"/>
    </source>
</evidence>
<dbReference type="KEGG" id="oac:Oscil6304_1335"/>
<keyword evidence="3" id="KW-1185">Reference proteome</keyword>
<dbReference type="HOGENOM" id="CLU_2753995_0_0_3"/>
<feature type="compositionally biased region" description="Polar residues" evidence="1">
    <location>
        <begin position="59"/>
        <end position="70"/>
    </location>
</feature>
<gene>
    <name evidence="2" type="ORF">Oscil6304_1335</name>
</gene>
<dbReference type="eggNOG" id="ENOG5033DS0">
    <property type="taxonomic scope" value="Bacteria"/>
</dbReference>
<feature type="compositionally biased region" description="Basic and acidic residues" evidence="1">
    <location>
        <begin position="40"/>
        <end position="55"/>
    </location>
</feature>
<feature type="region of interest" description="Disordered" evidence="1">
    <location>
        <begin position="1"/>
        <end position="24"/>
    </location>
</feature>
<organism evidence="2 3">
    <name type="scientific">Oscillatoria acuminata PCC 6304</name>
    <dbReference type="NCBI Taxonomy" id="56110"/>
    <lineage>
        <taxon>Bacteria</taxon>
        <taxon>Bacillati</taxon>
        <taxon>Cyanobacteriota</taxon>
        <taxon>Cyanophyceae</taxon>
        <taxon>Oscillatoriophycideae</taxon>
        <taxon>Oscillatoriales</taxon>
        <taxon>Oscillatoriaceae</taxon>
        <taxon>Oscillatoria</taxon>
    </lineage>
</organism>
<dbReference type="RefSeq" id="WP_015147694.1">
    <property type="nucleotide sequence ID" value="NC_019693.1"/>
</dbReference>
<sequence>MAKKIKGNQDGEGGRNDSYTIPGRGIVQREELVKEVEKGKHPDFSIYERDQEKFVRANPDSSQTNNVNRD</sequence>
<dbReference type="InParanoid" id="K9TFX1"/>
<dbReference type="OrthoDB" id="7866632at2"/>
<evidence type="ECO:0000256" key="1">
    <source>
        <dbReference type="SAM" id="MobiDB-lite"/>
    </source>
</evidence>
<reference evidence="2 3" key="1">
    <citation type="submission" date="2012-06" db="EMBL/GenBank/DDBJ databases">
        <title>Finished chromosome of genome of Oscillatoria acuminata PCC 6304.</title>
        <authorList>
            <consortium name="US DOE Joint Genome Institute"/>
            <person name="Gugger M."/>
            <person name="Coursin T."/>
            <person name="Rippka R."/>
            <person name="Tandeau De Marsac N."/>
            <person name="Huntemann M."/>
            <person name="Wei C.-L."/>
            <person name="Han J."/>
            <person name="Detter J.C."/>
            <person name="Han C."/>
            <person name="Tapia R."/>
            <person name="Davenport K."/>
            <person name="Daligault H."/>
            <person name="Erkkila T."/>
            <person name="Gu W."/>
            <person name="Munk A.C.C."/>
            <person name="Teshima H."/>
            <person name="Xu Y."/>
            <person name="Chain P."/>
            <person name="Chen A."/>
            <person name="Krypides N."/>
            <person name="Mavromatis K."/>
            <person name="Markowitz V."/>
            <person name="Szeto E."/>
            <person name="Ivanova N."/>
            <person name="Mikhailova N."/>
            <person name="Ovchinnikova G."/>
            <person name="Pagani I."/>
            <person name="Pati A."/>
            <person name="Goodwin L."/>
            <person name="Peters L."/>
            <person name="Pitluck S."/>
            <person name="Woyke T."/>
            <person name="Kerfeld C."/>
        </authorList>
    </citation>
    <scope>NUCLEOTIDE SEQUENCE [LARGE SCALE GENOMIC DNA]</scope>
    <source>
        <strain evidence="2 3">PCC 6304</strain>
    </source>
</reference>
<accession>K9TFX1</accession>
<dbReference type="AlphaFoldDB" id="K9TFX1"/>
<evidence type="ECO:0000313" key="3">
    <source>
        <dbReference type="Proteomes" id="UP000010367"/>
    </source>
</evidence>
<dbReference type="Proteomes" id="UP000010367">
    <property type="component" value="Chromosome"/>
</dbReference>